<dbReference type="AlphaFoldDB" id="A0A815QZE6"/>
<name>A0A815QZE6_9BILA</name>
<sequence length="484" mass="57646">MISKLEIFPNEIFINIFSYLSWDELLISLWSLNKRINSLICFIFSMKKNGIVLNDLSLTYKKFSKILLPLILNSSSLSSNIKHIYVNGINSISFDFIYQKIFYDDNNNNNNKQKIPFPNLKSLYTTQCLLSEPLIQTLSFLIQYQLNQLTLSFHKEAYVNFDYGQELSTIISNREKKINMFRQILRQIFSDRCQLTSLQLDINEFYSIHQCLKTTQSHLPLNTVLDGYKSYCITLRDLYIRLDYTCFLEDLIEYVPNLEQLSVHLENLKRDDKSYDENIQSPILTDGNWFNKVPKLKCFILKSSVYNDLELAYLKWLLNNINHIIKLEIDLYSDRIWRKDKRIRKSFIDANIIRQYCLPDKIINLRDFYFYIRAECQLSLNDIEKIINSFKIDSFFISHQWTNVKCFYDKCLSYQHIFSSNLNKFQYCDLLINYPCVYDWSLTTKDIRIYLDSSVYLFLKQFDKLCPNVSDVTINPGKDCFCFF</sequence>
<evidence type="ECO:0000259" key="1">
    <source>
        <dbReference type="PROSITE" id="PS50181"/>
    </source>
</evidence>
<evidence type="ECO:0000313" key="4">
    <source>
        <dbReference type="Proteomes" id="UP000663882"/>
    </source>
</evidence>
<protein>
    <recommendedName>
        <fullName evidence="1">F-box domain-containing protein</fullName>
    </recommendedName>
</protein>
<accession>A0A815QZE6</accession>
<feature type="domain" description="F-box" evidence="1">
    <location>
        <begin position="2"/>
        <end position="40"/>
    </location>
</feature>
<dbReference type="EMBL" id="CAJNOO010007462">
    <property type="protein sequence ID" value="CAF1468534.1"/>
    <property type="molecule type" value="Genomic_DNA"/>
</dbReference>
<dbReference type="EMBL" id="CAJOAX010012652">
    <property type="protein sequence ID" value="CAF4116154.1"/>
    <property type="molecule type" value="Genomic_DNA"/>
</dbReference>
<dbReference type="OrthoDB" id="10030997at2759"/>
<dbReference type="InterPro" id="IPR001810">
    <property type="entry name" value="F-box_dom"/>
</dbReference>
<evidence type="ECO:0000313" key="3">
    <source>
        <dbReference type="EMBL" id="CAF4116154.1"/>
    </source>
</evidence>
<dbReference type="PROSITE" id="PS50181">
    <property type="entry name" value="FBOX"/>
    <property type="match status" value="1"/>
</dbReference>
<dbReference type="Proteomes" id="UP000663882">
    <property type="component" value="Unassembled WGS sequence"/>
</dbReference>
<evidence type="ECO:0000313" key="2">
    <source>
        <dbReference type="EMBL" id="CAF1468534.1"/>
    </source>
</evidence>
<gene>
    <name evidence="3" type="ORF">OTI717_LOCUS34706</name>
    <name evidence="2" type="ORF">RFH988_LOCUS37449</name>
</gene>
<proteinExistence type="predicted"/>
<organism evidence="2 4">
    <name type="scientific">Rotaria sordida</name>
    <dbReference type="NCBI Taxonomy" id="392033"/>
    <lineage>
        <taxon>Eukaryota</taxon>
        <taxon>Metazoa</taxon>
        <taxon>Spiralia</taxon>
        <taxon>Gnathifera</taxon>
        <taxon>Rotifera</taxon>
        <taxon>Eurotatoria</taxon>
        <taxon>Bdelloidea</taxon>
        <taxon>Philodinida</taxon>
        <taxon>Philodinidae</taxon>
        <taxon>Rotaria</taxon>
    </lineage>
</organism>
<dbReference type="Proteomes" id="UP000663823">
    <property type="component" value="Unassembled WGS sequence"/>
</dbReference>
<comment type="caution">
    <text evidence="2">The sequence shown here is derived from an EMBL/GenBank/DDBJ whole genome shotgun (WGS) entry which is preliminary data.</text>
</comment>
<reference evidence="2" key="1">
    <citation type="submission" date="2021-02" db="EMBL/GenBank/DDBJ databases">
        <authorList>
            <person name="Nowell W R."/>
        </authorList>
    </citation>
    <scope>NUCLEOTIDE SEQUENCE</scope>
</reference>